<dbReference type="Proteomes" id="UP000000753">
    <property type="component" value="Chromosome"/>
</dbReference>
<dbReference type="HOGENOM" id="CLU_3358453_0_0_6"/>
<organism evidence="1 2">
    <name type="scientific">Shewanella piezotolerans (strain WP3 / JCM 13877)</name>
    <dbReference type="NCBI Taxonomy" id="225849"/>
    <lineage>
        <taxon>Bacteria</taxon>
        <taxon>Pseudomonadati</taxon>
        <taxon>Pseudomonadota</taxon>
        <taxon>Gammaproteobacteria</taxon>
        <taxon>Alteromonadales</taxon>
        <taxon>Shewanellaceae</taxon>
        <taxon>Shewanella</taxon>
    </lineage>
</organism>
<dbReference type="AlphaFoldDB" id="B8CLX6"/>
<evidence type="ECO:0000313" key="1">
    <source>
        <dbReference type="EMBL" id="ACJ28899.1"/>
    </source>
</evidence>
<sequence>MASNADPIGKQSASMLNDYWTGANCRHGIPVRVEKV</sequence>
<dbReference type="STRING" id="225849.swp_2148"/>
<proteinExistence type="predicted"/>
<reference evidence="1 2" key="1">
    <citation type="journal article" date="2008" name="PLoS ONE">
        <title>Environmental adaptation: genomic analysis of the piezotolerant and psychrotolerant deep-sea iron reducing bacterium Shewanella piezotolerans WP3.</title>
        <authorList>
            <person name="Wang F."/>
            <person name="Wang J."/>
            <person name="Jian H."/>
            <person name="Zhang B."/>
            <person name="Li S."/>
            <person name="Wang F."/>
            <person name="Zeng X."/>
            <person name="Gao L."/>
            <person name="Bartlett D.H."/>
            <person name="Yu J."/>
            <person name="Hu S."/>
            <person name="Xiao X."/>
        </authorList>
    </citation>
    <scope>NUCLEOTIDE SEQUENCE [LARGE SCALE GENOMIC DNA]</scope>
    <source>
        <strain evidence="2">WP3 / JCM 13877</strain>
    </source>
</reference>
<keyword evidence="2" id="KW-1185">Reference proteome</keyword>
<accession>B8CLX6</accession>
<name>B8CLX6_SHEPW</name>
<evidence type="ECO:0000313" key="2">
    <source>
        <dbReference type="Proteomes" id="UP000000753"/>
    </source>
</evidence>
<dbReference type="EMBL" id="CP000472">
    <property type="protein sequence ID" value="ACJ28899.1"/>
    <property type="molecule type" value="Genomic_DNA"/>
</dbReference>
<gene>
    <name evidence="1" type="ordered locus">swp_2148</name>
</gene>
<dbReference type="KEGG" id="swp:swp_2148"/>
<protein>
    <submittedName>
        <fullName evidence="1">Uncharacterized protein</fullName>
    </submittedName>
</protein>